<dbReference type="Proteomes" id="UP000002417">
    <property type="component" value="Chromosome"/>
</dbReference>
<feature type="compositionally biased region" description="Low complexity" evidence="1">
    <location>
        <begin position="27"/>
        <end position="38"/>
    </location>
</feature>
<name>A7ILL7_XANP2</name>
<reference evidence="2 3" key="1">
    <citation type="submission" date="2007-07" db="EMBL/GenBank/DDBJ databases">
        <title>Complete sequence of chromosome of Xanthobacter autotrophicus Py2.</title>
        <authorList>
            <consortium name="US DOE Joint Genome Institute"/>
            <person name="Copeland A."/>
            <person name="Lucas S."/>
            <person name="Lapidus A."/>
            <person name="Barry K."/>
            <person name="Glavina del Rio T."/>
            <person name="Hammon N."/>
            <person name="Israni S."/>
            <person name="Dalin E."/>
            <person name="Tice H."/>
            <person name="Pitluck S."/>
            <person name="Sims D."/>
            <person name="Brettin T."/>
            <person name="Bruce D."/>
            <person name="Detter J.C."/>
            <person name="Han C."/>
            <person name="Tapia R."/>
            <person name="Brainard J."/>
            <person name="Schmutz J."/>
            <person name="Larimer F."/>
            <person name="Land M."/>
            <person name="Hauser L."/>
            <person name="Kyrpides N."/>
            <person name="Kim E."/>
            <person name="Ensigns S.A."/>
            <person name="Richardson P."/>
        </authorList>
    </citation>
    <scope>NUCLEOTIDE SEQUENCE [LARGE SCALE GENOMIC DNA]</scope>
    <source>
        <strain evidence="3">ATCC BAA-1158 / Py2</strain>
    </source>
</reference>
<organism evidence="2 3">
    <name type="scientific">Xanthobacter autotrophicus (strain ATCC BAA-1158 / Py2)</name>
    <dbReference type="NCBI Taxonomy" id="78245"/>
    <lineage>
        <taxon>Bacteria</taxon>
        <taxon>Pseudomonadati</taxon>
        <taxon>Pseudomonadota</taxon>
        <taxon>Alphaproteobacteria</taxon>
        <taxon>Hyphomicrobiales</taxon>
        <taxon>Xanthobacteraceae</taxon>
        <taxon>Xanthobacter</taxon>
    </lineage>
</organism>
<dbReference type="Pfam" id="PF04404">
    <property type="entry name" value="ERF"/>
    <property type="match status" value="1"/>
</dbReference>
<dbReference type="KEGG" id="xau:Xaut_3683"/>
<keyword evidence="3" id="KW-1185">Reference proteome</keyword>
<dbReference type="STRING" id="78245.Xaut_3683"/>
<accession>A7ILL7</accession>
<protein>
    <submittedName>
        <fullName evidence="2">ERF family protein</fullName>
    </submittedName>
</protein>
<feature type="region of interest" description="Disordered" evidence="1">
    <location>
        <begin position="17"/>
        <end position="50"/>
    </location>
</feature>
<gene>
    <name evidence="2" type="ordered locus">Xaut_3683</name>
</gene>
<dbReference type="InterPro" id="IPR007499">
    <property type="entry name" value="ERF_bacteria_virus"/>
</dbReference>
<evidence type="ECO:0000313" key="2">
    <source>
        <dbReference type="EMBL" id="ABS68910.1"/>
    </source>
</evidence>
<dbReference type="EMBL" id="CP000781">
    <property type="protein sequence ID" value="ABS68910.1"/>
    <property type="molecule type" value="Genomic_DNA"/>
</dbReference>
<dbReference type="HOGENOM" id="CLU_085680_1_0_5"/>
<proteinExistence type="predicted"/>
<dbReference type="AlphaFoldDB" id="A7ILL7"/>
<dbReference type="eggNOG" id="ENOG5032GT6">
    <property type="taxonomic scope" value="Bacteria"/>
</dbReference>
<sequence>MSEIAYADEIDDLDITVPKPAPKLNVPATRQARQAPARRPAPRSSAKSDAGSILGAIMQAASNPEIDADKVERLMAMYRTIRADEAKRAYLAAFPEMQAELPVINQNGQIEIREKGGTKVIQSTRYAKWEDINEAIQPVLRAHGFGLSFRLGVAADGKQNTTAVLSHNEGHQEETTITLMHDSTGSKNSVQAVGSTISYGQRYTARALLNFQSRAREDRDDDGRAAGGVETITEDQVLVLRDLAASVEADEKRFCTFMRVDRLSDLPAARFNDAKTALERKRTK</sequence>
<evidence type="ECO:0000256" key="1">
    <source>
        <dbReference type="SAM" id="MobiDB-lite"/>
    </source>
</evidence>
<evidence type="ECO:0000313" key="3">
    <source>
        <dbReference type="Proteomes" id="UP000002417"/>
    </source>
</evidence>